<feature type="domain" description="4Fe-4S ferredoxin-type" evidence="6">
    <location>
        <begin position="15"/>
        <end position="44"/>
    </location>
</feature>
<dbReference type="InParanoid" id="A0A0D2HZC6"/>
<gene>
    <name evidence="7" type="ORF">X474_02685</name>
</gene>
<evidence type="ECO:0000313" key="7">
    <source>
        <dbReference type="EMBL" id="KIX15608.1"/>
    </source>
</evidence>
<dbReference type="PATRIC" id="fig|1429043.3.peg.562"/>
<reference evidence="7 8" key="1">
    <citation type="submission" date="2013-11" db="EMBL/GenBank/DDBJ databases">
        <title>Metagenomic analysis of a methanogenic consortium involved in long chain n-alkane degradation.</title>
        <authorList>
            <person name="Davidova I.A."/>
            <person name="Callaghan A.V."/>
            <person name="Wawrik B."/>
            <person name="Pruitt S."/>
            <person name="Marks C."/>
            <person name="Duncan K.E."/>
            <person name="Suflita J.M."/>
        </authorList>
    </citation>
    <scope>NUCLEOTIDE SEQUENCE [LARGE SCALE GENOMIC DNA]</scope>
    <source>
        <strain evidence="7 8">SPR</strain>
    </source>
</reference>
<dbReference type="PROSITE" id="PS00198">
    <property type="entry name" value="4FE4S_FER_1"/>
    <property type="match status" value="1"/>
</dbReference>
<feature type="region of interest" description="Disordered" evidence="5">
    <location>
        <begin position="73"/>
        <end position="116"/>
    </location>
</feature>
<evidence type="ECO:0000256" key="4">
    <source>
        <dbReference type="ARBA" id="ARBA00023014"/>
    </source>
</evidence>
<accession>A0A0D2HZC6</accession>
<name>A0A0D2HZC6_9BACT</name>
<evidence type="ECO:0000256" key="1">
    <source>
        <dbReference type="ARBA" id="ARBA00022485"/>
    </source>
</evidence>
<sequence>MSAKKASAKGDKVESKVSLYHAWCKRCGNCVAFCPRKVLESDEWGYPYQAQPERCIACGLCEKLCPDFAITVGKPTDGEKEKKNAPSPGTPGSNVSPNHSPERLAPMAADGEENGA</sequence>
<dbReference type="EMBL" id="AZAC01000002">
    <property type="protein sequence ID" value="KIX15608.1"/>
    <property type="molecule type" value="Genomic_DNA"/>
</dbReference>
<organism evidence="7 8">
    <name type="scientific">Dethiosulfatarculus sandiegensis</name>
    <dbReference type="NCBI Taxonomy" id="1429043"/>
    <lineage>
        <taxon>Bacteria</taxon>
        <taxon>Pseudomonadati</taxon>
        <taxon>Thermodesulfobacteriota</taxon>
        <taxon>Desulfarculia</taxon>
        <taxon>Desulfarculales</taxon>
        <taxon>Desulfarculaceae</taxon>
        <taxon>Dethiosulfatarculus</taxon>
    </lineage>
</organism>
<dbReference type="RefSeq" id="WP_044346534.1">
    <property type="nucleotide sequence ID" value="NZ_AZAC01000002.1"/>
</dbReference>
<comment type="caution">
    <text evidence="7">The sequence shown here is derived from an EMBL/GenBank/DDBJ whole genome shotgun (WGS) entry which is preliminary data.</text>
</comment>
<feature type="domain" description="4Fe-4S ferredoxin-type" evidence="6">
    <location>
        <begin position="46"/>
        <end position="75"/>
    </location>
</feature>
<dbReference type="SUPFAM" id="SSF54862">
    <property type="entry name" value="4Fe-4S ferredoxins"/>
    <property type="match status" value="1"/>
</dbReference>
<dbReference type="AlphaFoldDB" id="A0A0D2HZC6"/>
<protein>
    <submittedName>
        <fullName evidence="7">4Fe-4S ferredoxin</fullName>
    </submittedName>
</protein>
<keyword evidence="3" id="KW-0408">Iron</keyword>
<dbReference type="Gene3D" id="3.30.70.20">
    <property type="match status" value="1"/>
</dbReference>
<keyword evidence="8" id="KW-1185">Reference proteome</keyword>
<dbReference type="PANTHER" id="PTHR43687">
    <property type="entry name" value="ADENYLYLSULFATE REDUCTASE, BETA SUBUNIT"/>
    <property type="match status" value="1"/>
</dbReference>
<keyword evidence="2" id="KW-0479">Metal-binding</keyword>
<keyword evidence="1" id="KW-0004">4Fe-4S</keyword>
<dbReference type="GO" id="GO:0046872">
    <property type="term" value="F:metal ion binding"/>
    <property type="evidence" value="ECO:0007669"/>
    <property type="project" value="UniProtKB-KW"/>
</dbReference>
<feature type="compositionally biased region" description="Polar residues" evidence="5">
    <location>
        <begin position="90"/>
        <end position="99"/>
    </location>
</feature>
<dbReference type="PROSITE" id="PS51379">
    <property type="entry name" value="4FE4S_FER_2"/>
    <property type="match status" value="2"/>
</dbReference>
<dbReference type="OrthoDB" id="9803397at2"/>
<dbReference type="InterPro" id="IPR017896">
    <property type="entry name" value="4Fe4S_Fe-S-bd"/>
</dbReference>
<dbReference type="Proteomes" id="UP000032233">
    <property type="component" value="Unassembled WGS sequence"/>
</dbReference>
<evidence type="ECO:0000256" key="3">
    <source>
        <dbReference type="ARBA" id="ARBA00023004"/>
    </source>
</evidence>
<keyword evidence="4" id="KW-0411">Iron-sulfur</keyword>
<dbReference type="PANTHER" id="PTHR43687:SF1">
    <property type="entry name" value="FERREDOXIN III"/>
    <property type="match status" value="1"/>
</dbReference>
<evidence type="ECO:0000256" key="5">
    <source>
        <dbReference type="SAM" id="MobiDB-lite"/>
    </source>
</evidence>
<dbReference type="GO" id="GO:0051539">
    <property type="term" value="F:4 iron, 4 sulfur cluster binding"/>
    <property type="evidence" value="ECO:0007669"/>
    <property type="project" value="UniProtKB-KW"/>
</dbReference>
<evidence type="ECO:0000259" key="6">
    <source>
        <dbReference type="PROSITE" id="PS51379"/>
    </source>
</evidence>
<dbReference type="Pfam" id="PF12838">
    <property type="entry name" value="Fer4_7"/>
    <property type="match status" value="1"/>
</dbReference>
<dbReference type="STRING" id="1429043.X474_02685"/>
<dbReference type="InterPro" id="IPR017900">
    <property type="entry name" value="4Fe4S_Fe_S_CS"/>
</dbReference>
<evidence type="ECO:0000256" key="2">
    <source>
        <dbReference type="ARBA" id="ARBA00022723"/>
    </source>
</evidence>
<proteinExistence type="predicted"/>
<dbReference type="InterPro" id="IPR050572">
    <property type="entry name" value="Fe-S_Ferredoxin"/>
</dbReference>
<evidence type="ECO:0000313" key="8">
    <source>
        <dbReference type="Proteomes" id="UP000032233"/>
    </source>
</evidence>